<dbReference type="GO" id="GO:0051017">
    <property type="term" value="P:actin filament bundle assembly"/>
    <property type="evidence" value="ECO:0007669"/>
    <property type="project" value="TreeGrafter"/>
</dbReference>
<feature type="compositionally biased region" description="Pro residues" evidence="3">
    <location>
        <begin position="460"/>
        <end position="469"/>
    </location>
</feature>
<dbReference type="GO" id="GO:0051764">
    <property type="term" value="P:actin crosslink formation"/>
    <property type="evidence" value="ECO:0007669"/>
    <property type="project" value="TreeGrafter"/>
</dbReference>
<feature type="compositionally biased region" description="Pro residues" evidence="3">
    <location>
        <begin position="495"/>
        <end position="506"/>
    </location>
</feature>
<dbReference type="GO" id="GO:0005654">
    <property type="term" value="C:nucleoplasm"/>
    <property type="evidence" value="ECO:0007669"/>
    <property type="project" value="TreeGrafter"/>
</dbReference>
<dbReference type="PANTHER" id="PTHR14206:SF7">
    <property type="entry name" value="INSULIN RECEPTOR SUBSTRATE 53 KDA, ISOFORM A"/>
    <property type="match status" value="1"/>
</dbReference>
<protein>
    <recommendedName>
        <fullName evidence="4">SH3 domain-containing protein</fullName>
    </recommendedName>
</protein>
<dbReference type="InterPro" id="IPR027681">
    <property type="entry name" value="IRSp53/IRTKS/Pinkbar"/>
</dbReference>
<sequence length="861" mass="89134">MTTQSPPPPPPPPASTINDCFDRILPDALLPLANSCRNLADIAAHCELYSHDEPTVLHPDRRPYHDALNSSNQYALNGLSALTYQLSVAAASLQDCFHDMRAELCTSVVLVEEATQRFDIALETIAQKAVAHHNLSHSSPTPPHPKLVKVHPSPFTPTKPFLSMNLHALDDIGTLLQPFTGMASLVRTSTTAAAASAASPSTPLGLSSPLASRVLGRFHVMSPPLLDRPASATGSNHELSPSRSETASPGRPSPGLSTIRSAIPPPPILDATASVRAKGNIALPPPPPPDSLSTFLATASLRLRSSVASSRDDISASTGSLTPLAGTIPARHLVDIQQASPVSPPPATRSVPPAPPVLPLPLPVDEFGSTSSLSRALGNALRNKQARTTAAQSMMSTSQSSEVLASPPPPPPPAHLSRHASGPTNNDSSAVSPPPPPPPPLMMIMGGDNNFNQPDFGVHLPPPPPPPPGMAKDVNAGTPLPPPPPPGITKGGNAGPPPPPPPPPPGMTKGVNASAAHDSPQDSANNAGGGGDLQNALKNALNKRATKPAEGNTSDTSPTTSQSGGPVSMQDELRGILSGGVKLKKRLDTSPDRPSPPSAASTLVPAENFQEQLKMRLQSRHSATNTVGIPHKDLSPNRNSAPEWQSQLKGKLATRLPSNDNVNMDNTTPESPDSLPSREQTSPQRNALLRPATGLTSRKASGLSHESHKDSANEPTTSSTSAPPSPAKKVSGSGTVRLKAKSAASSPSRNSEAPIAANRPAQLYGSTNMAMGMDAGATGGEDVGAVEGGGAAGGEGLQQQKAGELVVALADYEATGDGQLQLMAGETVRVLVWEYGNGWSYGEFLDGSRRGVFPQTYVDAL</sequence>
<dbReference type="GO" id="GO:0030838">
    <property type="term" value="P:positive regulation of actin filament polymerization"/>
    <property type="evidence" value="ECO:0007669"/>
    <property type="project" value="TreeGrafter"/>
</dbReference>
<dbReference type="Pfam" id="PF14604">
    <property type="entry name" value="SH3_9"/>
    <property type="match status" value="1"/>
</dbReference>
<comment type="caution">
    <text evidence="5">The sequence shown here is derived from an EMBL/GenBank/DDBJ whole genome shotgun (WGS) entry which is preliminary data.</text>
</comment>
<keyword evidence="1 2" id="KW-0728">SH3 domain</keyword>
<feature type="compositionally biased region" description="Polar residues" evidence="3">
    <location>
        <begin position="656"/>
        <end position="671"/>
    </location>
</feature>
<dbReference type="PANTHER" id="PTHR14206">
    <property type="entry name" value="BRAIN-SPECIFIC ANGIOGENESIS INHIBITOR 1-ASSOCIATED PROTEIN 2"/>
    <property type="match status" value="1"/>
</dbReference>
<dbReference type="SMART" id="SM00326">
    <property type="entry name" value="SH3"/>
    <property type="match status" value="1"/>
</dbReference>
<dbReference type="Proteomes" id="UP000320475">
    <property type="component" value="Unassembled WGS sequence"/>
</dbReference>
<dbReference type="Gene3D" id="2.30.30.40">
    <property type="entry name" value="SH3 Domains"/>
    <property type="match status" value="1"/>
</dbReference>
<feature type="compositionally biased region" description="Polar residues" evidence="3">
    <location>
        <begin position="422"/>
        <end position="431"/>
    </location>
</feature>
<dbReference type="AlphaFoldDB" id="A0A507CT70"/>
<dbReference type="GO" id="GO:0005829">
    <property type="term" value="C:cytosol"/>
    <property type="evidence" value="ECO:0007669"/>
    <property type="project" value="TreeGrafter"/>
</dbReference>
<dbReference type="SUPFAM" id="SSF50044">
    <property type="entry name" value="SH3-domain"/>
    <property type="match status" value="1"/>
</dbReference>
<feature type="compositionally biased region" description="Pro residues" evidence="3">
    <location>
        <begin position="432"/>
        <end position="441"/>
    </location>
</feature>
<reference evidence="5 6" key="1">
    <citation type="journal article" date="2019" name="Sci. Rep.">
        <title>Comparative genomics of chytrid fungi reveal insights into the obligate biotrophic and pathogenic lifestyle of Synchytrium endobioticum.</title>
        <authorList>
            <person name="van de Vossenberg B.T.L.H."/>
            <person name="Warris S."/>
            <person name="Nguyen H.D.T."/>
            <person name="van Gent-Pelzer M.P.E."/>
            <person name="Joly D.L."/>
            <person name="van de Geest H.C."/>
            <person name="Bonants P.J.M."/>
            <person name="Smith D.S."/>
            <person name="Levesque C.A."/>
            <person name="van der Lee T.A.J."/>
        </authorList>
    </citation>
    <scope>NUCLEOTIDE SEQUENCE [LARGE SCALE GENOMIC DNA]</scope>
    <source>
        <strain evidence="5 6">LEV6574</strain>
    </source>
</reference>
<dbReference type="Gene3D" id="6.10.140.1620">
    <property type="match status" value="1"/>
</dbReference>
<evidence type="ECO:0000256" key="3">
    <source>
        <dbReference type="SAM" id="MobiDB-lite"/>
    </source>
</evidence>
<feature type="compositionally biased region" description="Polar residues" evidence="3">
    <location>
        <begin position="232"/>
        <end position="247"/>
    </location>
</feature>
<feature type="region of interest" description="Disordered" evidence="3">
    <location>
        <begin position="378"/>
        <end position="758"/>
    </location>
</feature>
<dbReference type="InterPro" id="IPR001452">
    <property type="entry name" value="SH3_domain"/>
</dbReference>
<dbReference type="EMBL" id="QEAM01000279">
    <property type="protein sequence ID" value="TPX42261.1"/>
    <property type="molecule type" value="Genomic_DNA"/>
</dbReference>
<feature type="compositionally biased region" description="Low complexity" evidence="3">
    <location>
        <begin position="388"/>
        <end position="401"/>
    </location>
</feature>
<evidence type="ECO:0000256" key="2">
    <source>
        <dbReference type="PROSITE-ProRule" id="PRU00192"/>
    </source>
</evidence>
<dbReference type="PROSITE" id="PS50002">
    <property type="entry name" value="SH3"/>
    <property type="match status" value="1"/>
</dbReference>
<gene>
    <name evidence="5" type="ORF">SeLEV6574_g05693</name>
</gene>
<organism evidence="5 6">
    <name type="scientific">Synchytrium endobioticum</name>
    <dbReference type="NCBI Taxonomy" id="286115"/>
    <lineage>
        <taxon>Eukaryota</taxon>
        <taxon>Fungi</taxon>
        <taxon>Fungi incertae sedis</taxon>
        <taxon>Chytridiomycota</taxon>
        <taxon>Chytridiomycota incertae sedis</taxon>
        <taxon>Chytridiomycetes</taxon>
        <taxon>Synchytriales</taxon>
        <taxon>Synchytriaceae</taxon>
        <taxon>Synchytrium</taxon>
    </lineage>
</organism>
<feature type="compositionally biased region" description="Polar residues" evidence="3">
    <location>
        <begin position="636"/>
        <end position="648"/>
    </location>
</feature>
<dbReference type="InterPro" id="IPR036028">
    <property type="entry name" value="SH3-like_dom_sf"/>
</dbReference>
<feature type="compositionally biased region" description="Polar residues" evidence="3">
    <location>
        <begin position="551"/>
        <end position="565"/>
    </location>
</feature>
<evidence type="ECO:0000313" key="5">
    <source>
        <dbReference type="EMBL" id="TPX42261.1"/>
    </source>
</evidence>
<feature type="domain" description="SH3" evidence="4">
    <location>
        <begin position="801"/>
        <end position="861"/>
    </location>
</feature>
<dbReference type="OrthoDB" id="8783038at2759"/>
<dbReference type="VEuPathDB" id="FungiDB:SeMB42_g07674"/>
<feature type="region of interest" description="Disordered" evidence="3">
    <location>
        <begin position="225"/>
        <end position="270"/>
    </location>
</feature>
<evidence type="ECO:0000256" key="1">
    <source>
        <dbReference type="ARBA" id="ARBA00022443"/>
    </source>
</evidence>
<evidence type="ECO:0000259" key="4">
    <source>
        <dbReference type="PROSITE" id="PS50002"/>
    </source>
</evidence>
<proteinExistence type="predicted"/>
<accession>A0A507CT70</accession>
<name>A0A507CT70_9FUNG</name>
<evidence type="ECO:0000313" key="6">
    <source>
        <dbReference type="Proteomes" id="UP000320475"/>
    </source>
</evidence>